<feature type="compositionally biased region" description="Low complexity" evidence="7">
    <location>
        <begin position="2181"/>
        <end position="2191"/>
    </location>
</feature>
<evidence type="ECO:0000256" key="7">
    <source>
        <dbReference type="SAM" id="MobiDB-lite"/>
    </source>
</evidence>
<evidence type="ECO:0000259" key="10">
    <source>
        <dbReference type="Pfam" id="PF25785"/>
    </source>
</evidence>
<evidence type="ECO:0000259" key="8">
    <source>
        <dbReference type="Pfam" id="PF07926"/>
    </source>
</evidence>
<comment type="subcellular location">
    <subcellularLocation>
        <location evidence="1">Nucleus</location>
    </subcellularLocation>
</comment>
<sequence>METVEKNELDVLREIASDEELAQIPAELAKKIHSHFTAKCDEFITAKAVFESNRKNLEQNLEKAQKELAEHKVNLDECRGKLELAEKYSAESSSSLEETRNEVYKLKESVQKLEKENGELRRHRDTITDDRNALQLQVERRDTEIARMYTELSSLGTQLQAAIAAKCQVLAETEEIHSLKMTLDFKEKRLEQERVLLAQQLAGLEEELAKRNSELQTTRSEASARALLTDTKLTQREEELRIANEANSQLRESVSSLQKRSDELAQKLEEQRIHEISMHNSYREEIGAQTRLADLYKSMADEANSKADEFSNAVKELQELLEHASEQYGILETKHNQLVLQHKQDIDDKEQNIQELTKELDNANELLKNIQQERLDQAVEQLAPTAAITSRVLRKGLSLTQIYTQLVEVTDQLTQERQENERLKSQMDVILCELQQKAPLLQQQRQDYEAAISNIEILTCKQDELLAENQRLVESSNEAKRLANHHSKENQKLKVELSDLARQVCYLLKEVQESRAGVESRDSSSRDTSFDTDNIVSSQIISKKLVTFKDIEELQENNQKLLAVVRALSSRQEEIERATDEINSGEMKEKLDRYMEQLADMQAAQDRQSKMLDNLLKQRDMYKNMYQQRLKNSTNDKKEMMEVEDEEGKSRTKEDSKATKDNKDEEREKEWSKKLKEVEDKLKQVSDEYEMYRKERTAHEKMLSEEVERLRKEAEANSARCCRLKAQLDSANERFTLLQGNVSSYKTQIKALEDKCNNYNVTIGKHEQSIMILKDETLAAQSRLSRAEVQLENLRHERQLLRDSEGRLLKEREVYQRERQTQVLLKADMESIKASLERVQAEGQLRAEQRFDDANRECAALRRRLQEEQDRFRDLAAHLERQLATNQERLKEERELNERLRKEVEQSKQNEHESSQKVEELGNKLKQMVANYIEKPLTGDENLVKRVKELEVQLDACQTEIKSLTEQLRTARQQSQQYCDIAESAETQLRELSAEYNKCKDELTKTSKDSRVEIISLQKRVKELGDDLTKISNGKQETDSELREKLANAESKVEELDELKGEIELLKSDLKSTAIAAKEAEEKYAREMVLHSADLQVLAKLKEDTQQVQQRFNTLTQERNVAIEALKAEKSAFQEMEKKLMNEIEESQKRIEDLDTQNVLLHNQIQELGNRAAIMQSQQTKIGGRESPDTSLEAVNKSFSSVGDEDSNSVEQLLRVMKYLRREKDLALAKSDVLRAENLRLKSQADVVEKRLKESEALLNSEREKAEIDVVTTSKHAELLRKVETLNAITDSNRILREERDSLSAKVNELVAKVNALSEEVVPLRDISRDLTAKTEVLTEENTSLKNEATRWRQRANTLLERANKLSPEDWRRLQTERENLSKLLTSERETHAKRTDEYNQMKTEKAKLDEQLAQLQKQLQTQGEELTRMSEEVRKLSQDLNESLADSTSKAKDLASLRKELSDKEVILNDIKNKEIQIRKIAKKYKTQFEELTKTVEEEKKSNEEARNEEAANANAQEREEQLREEGRQELRQANIELTAKTDELTRQITMAQSEAENLRKEIETLNRSIVEKEERAKQVLKGARTKIMQLTESKKTCEKELLDLKSRMDSAGGSTGVQADPEAEHDNRLTALKSQMDGRISRLEHEKAEVQAEKEALLQRVTQLQRQLSGVSGVSATTEPPTANIKPMSARAETPLASIRPMSMVQSRTAAVLPTTASAPVMVAPHQMQQQQQQQVVHTTETSSPTSSLTDFQPASTSSSSQGAQTSSLRQLVVQPQLSESAESTQREDPESVETLSVQPQQQQCQQQQQQQTVALVSPRVEQQQQQQQQQVVVSDQQQTVASSSTQSVSTSQASTGLKRPRGLDSTASGSGIVEGVDHGRQEQAQSPKTKRSRQDMSATASASASEVEYQVPTSSQRDQDEEVEEGCVVVVDCDEGEGGGNHQAQEEEEFDNDPYEEMEEEEEMPYEVEVEVERDNNEVEIIMEEDSTSVEVPRQTQAAIPSNQQQSEAISSAGPTGEPPTSFTARSSRGIAPMPRQQQQQHLLLPQQGYEDGGDDCIVPSTPTLFVPRRSDGFGEAVSSPQVPQGRFTFGDPSAPTTASSTPSLTTPTGSTTRTIFGSSSSAVAQVVQESLDDSRMDLAQLEDGGTGRSVPTTPLQVSPAADLPPSTSSGQPEEQETTVSVTPVSVTATSGDNAEEPSIPSIRIVGADDQQRGSTEATESSVMPSEGVSSDGEKRSEEPVALASGDDDAVDTAEVTEESASELVEDDVEEESREAEASPSSNTRQRTLAASLAAASASNSNRGVTVRRSPRSPFRAARGARPTPIVWGESQSGRGQAVIRGGQHATRGAANEGGGRGRGTRGRRMRSKYPYARYS</sequence>
<feature type="compositionally biased region" description="Low complexity" evidence="7">
    <location>
        <begin position="2292"/>
        <end position="2305"/>
    </location>
</feature>
<evidence type="ECO:0000259" key="9">
    <source>
        <dbReference type="Pfam" id="PF25481"/>
    </source>
</evidence>
<evidence type="ECO:0000256" key="5">
    <source>
        <dbReference type="ARBA" id="ARBA00023242"/>
    </source>
</evidence>
<feature type="coiled-coil region" evidence="6">
    <location>
        <begin position="1238"/>
        <end position="1265"/>
    </location>
</feature>
<feature type="region of interest" description="Disordered" evidence="7">
    <location>
        <begin position="1497"/>
        <end position="1528"/>
    </location>
</feature>
<feature type="coiled-coil region" evidence="6">
    <location>
        <begin position="551"/>
        <end position="604"/>
    </location>
</feature>
<evidence type="ECO:0000256" key="4">
    <source>
        <dbReference type="ARBA" id="ARBA00023054"/>
    </source>
</evidence>
<dbReference type="Pfam" id="PF07926">
    <property type="entry name" value="TPR_MLP1_2"/>
    <property type="match status" value="1"/>
</dbReference>
<protein>
    <recommendedName>
        <fullName evidence="3">Nucleoprotein TPR</fullName>
    </recommendedName>
</protein>
<feature type="compositionally biased region" description="Basic and acidic residues" evidence="7">
    <location>
        <begin position="1518"/>
        <end position="1528"/>
    </location>
</feature>
<proteinExistence type="inferred from homology"/>
<feature type="coiled-coil region" evidence="6">
    <location>
        <begin position="1293"/>
        <end position="1362"/>
    </location>
</feature>
<dbReference type="PANTHER" id="PTHR18898:SF2">
    <property type="entry name" value="NUCLEOPROTEIN TPR"/>
    <property type="match status" value="1"/>
</dbReference>
<feature type="compositionally biased region" description="Basic residues" evidence="7">
    <location>
        <begin position="2362"/>
        <end position="2371"/>
    </location>
</feature>
<dbReference type="KEGG" id="dqu:106751673"/>
<feature type="compositionally biased region" description="Polar residues" evidence="7">
    <location>
        <begin position="1776"/>
        <end position="1786"/>
    </location>
</feature>
<keyword evidence="11" id="KW-1185">Reference proteome</keyword>
<reference evidence="12" key="1">
    <citation type="submission" date="2025-08" db="UniProtKB">
        <authorList>
            <consortium name="RefSeq"/>
        </authorList>
    </citation>
    <scope>IDENTIFICATION</scope>
</reference>
<feature type="coiled-coil region" evidence="6">
    <location>
        <begin position="844"/>
        <end position="1009"/>
    </location>
</feature>
<dbReference type="GO" id="GO:1901673">
    <property type="term" value="P:regulation of mitotic spindle assembly"/>
    <property type="evidence" value="ECO:0007669"/>
    <property type="project" value="TreeGrafter"/>
</dbReference>
<feature type="compositionally biased region" description="Acidic residues" evidence="7">
    <location>
        <begin position="1949"/>
        <end position="1970"/>
    </location>
</feature>
<evidence type="ECO:0000256" key="3">
    <source>
        <dbReference type="ARBA" id="ARBA00019789"/>
    </source>
</evidence>
<accession>A0A6P3YAY3</accession>
<feature type="region of interest" description="Disordered" evidence="7">
    <location>
        <begin position="2138"/>
        <end position="2379"/>
    </location>
</feature>
<feature type="region of interest" description="Disordered" evidence="7">
    <location>
        <begin position="1838"/>
        <end position="1970"/>
    </location>
</feature>
<dbReference type="GO" id="GO:0006606">
    <property type="term" value="P:protein import into nucleus"/>
    <property type="evidence" value="ECO:0007669"/>
    <property type="project" value="InterPro"/>
</dbReference>
<dbReference type="Pfam" id="PF25785">
    <property type="entry name" value="TPR"/>
    <property type="match status" value="1"/>
</dbReference>
<feature type="compositionally biased region" description="Basic and acidic residues" evidence="7">
    <location>
        <begin position="1497"/>
        <end position="1511"/>
    </location>
</feature>
<dbReference type="GeneID" id="106751673"/>
<dbReference type="PANTHER" id="PTHR18898">
    <property type="entry name" value="NUCLEOPROTEIN TPR-RELATED"/>
    <property type="match status" value="1"/>
</dbReference>
<dbReference type="GO" id="GO:0034399">
    <property type="term" value="C:nuclear periphery"/>
    <property type="evidence" value="ECO:0007669"/>
    <property type="project" value="UniProtKB-ARBA"/>
</dbReference>
<feature type="coiled-coil region" evidence="6">
    <location>
        <begin position="406"/>
        <end position="503"/>
    </location>
</feature>
<evidence type="ECO:0000313" key="11">
    <source>
        <dbReference type="Proteomes" id="UP000515204"/>
    </source>
</evidence>
<dbReference type="GO" id="GO:0017056">
    <property type="term" value="F:structural constituent of nuclear pore"/>
    <property type="evidence" value="ECO:0007669"/>
    <property type="project" value="TreeGrafter"/>
</dbReference>
<dbReference type="InterPro" id="IPR057974">
    <property type="entry name" value="NUA/TPR/MLP1-2-like_dom"/>
</dbReference>
<feature type="compositionally biased region" description="Low complexity" evidence="7">
    <location>
        <begin position="1729"/>
        <end position="1770"/>
    </location>
</feature>
<feature type="compositionally biased region" description="Low complexity" evidence="7">
    <location>
        <begin position="1838"/>
        <end position="1858"/>
    </location>
</feature>
<feature type="compositionally biased region" description="Acidic residues" evidence="7">
    <location>
        <begin position="2249"/>
        <end position="2277"/>
    </location>
</feature>
<dbReference type="GO" id="GO:0006406">
    <property type="term" value="P:mRNA export from nucleus"/>
    <property type="evidence" value="ECO:0007669"/>
    <property type="project" value="TreeGrafter"/>
</dbReference>
<dbReference type="OrthoDB" id="343070at2759"/>
<dbReference type="CTD" id="36264"/>
<gene>
    <name evidence="12" type="primary">LOC106751673</name>
</gene>
<feature type="compositionally biased region" description="Low complexity" evidence="7">
    <location>
        <begin position="2040"/>
        <end position="2051"/>
    </location>
</feature>
<evidence type="ECO:0000256" key="2">
    <source>
        <dbReference type="ARBA" id="ARBA00005274"/>
    </source>
</evidence>
<name>A0A6P3YAY3_DINQU</name>
<keyword evidence="4 6" id="KW-0175">Coiled coil</keyword>
<feature type="coiled-coil region" evidence="6">
    <location>
        <begin position="1635"/>
        <end position="1669"/>
    </location>
</feature>
<evidence type="ECO:0000256" key="6">
    <source>
        <dbReference type="SAM" id="Coils"/>
    </source>
</evidence>
<feature type="compositionally biased region" description="Polar residues" evidence="7">
    <location>
        <begin position="1997"/>
        <end position="2030"/>
    </location>
</feature>
<feature type="domain" description="NUA/TPR/MLP1-2-like" evidence="10">
    <location>
        <begin position="477"/>
        <end position="576"/>
    </location>
</feature>
<feature type="region of interest" description="Disordered" evidence="7">
    <location>
        <begin position="1987"/>
        <end position="2123"/>
    </location>
</feature>
<feature type="region of interest" description="Disordered" evidence="7">
    <location>
        <begin position="628"/>
        <end position="671"/>
    </location>
</feature>
<evidence type="ECO:0000313" key="12">
    <source>
        <dbReference type="RefSeq" id="XP_014488150.1"/>
    </source>
</evidence>
<feature type="compositionally biased region" description="Basic and acidic residues" evidence="7">
    <location>
        <begin position="648"/>
        <end position="671"/>
    </location>
</feature>
<dbReference type="Pfam" id="PF25481">
    <property type="entry name" value="Nucleoprot-TPR"/>
    <property type="match status" value="1"/>
</dbReference>
<dbReference type="InterPro" id="IPR057577">
    <property type="entry name" value="Nucleoprot-TPR/MLP1_dom"/>
</dbReference>
<feature type="compositionally biased region" description="Low complexity" evidence="7">
    <location>
        <begin position="2315"/>
        <end position="2326"/>
    </location>
</feature>
<feature type="coiled-coil region" evidence="6">
    <location>
        <begin position="300"/>
        <end position="380"/>
    </location>
</feature>
<dbReference type="RefSeq" id="XP_014488150.1">
    <property type="nucleotide sequence ID" value="XM_014632664.1"/>
</dbReference>
<feature type="coiled-coil region" evidence="6">
    <location>
        <begin position="1039"/>
        <end position="1171"/>
    </location>
</feature>
<feature type="coiled-coil region" evidence="6">
    <location>
        <begin position="47"/>
        <end position="130"/>
    </location>
</feature>
<feature type="compositionally biased region" description="Polar residues" evidence="7">
    <location>
        <begin position="2216"/>
        <end position="2227"/>
    </location>
</feature>
<feature type="domain" description="Nucleoprotein TPR/MLP1-2" evidence="8">
    <location>
        <begin position="1041"/>
        <end position="1168"/>
    </location>
</feature>
<evidence type="ECO:0000256" key="1">
    <source>
        <dbReference type="ARBA" id="ARBA00004123"/>
    </source>
</evidence>
<comment type="similarity">
    <text evidence="2">Belongs to the TPR family.</text>
</comment>
<keyword evidence="5" id="KW-0539">Nucleus</keyword>
<feature type="compositionally biased region" description="Low complexity" evidence="7">
    <location>
        <begin position="2096"/>
        <end position="2123"/>
    </location>
</feature>
<feature type="coiled-coil region" evidence="6">
    <location>
        <begin position="187"/>
        <end position="274"/>
    </location>
</feature>
<dbReference type="GO" id="GO:0005643">
    <property type="term" value="C:nuclear pore"/>
    <property type="evidence" value="ECO:0007669"/>
    <property type="project" value="TreeGrafter"/>
</dbReference>
<feature type="domain" description="Nucleoprotein TPR/MPL1" evidence="9">
    <location>
        <begin position="180"/>
        <end position="256"/>
    </location>
</feature>
<dbReference type="Proteomes" id="UP000515204">
    <property type="component" value="Unplaced"/>
</dbReference>
<organism evidence="11 12">
    <name type="scientific">Dinoponera quadriceps</name>
    <name type="common">South American ant</name>
    <dbReference type="NCBI Taxonomy" id="609295"/>
    <lineage>
        <taxon>Eukaryota</taxon>
        <taxon>Metazoa</taxon>
        <taxon>Ecdysozoa</taxon>
        <taxon>Arthropoda</taxon>
        <taxon>Hexapoda</taxon>
        <taxon>Insecta</taxon>
        <taxon>Pterygota</taxon>
        <taxon>Neoptera</taxon>
        <taxon>Endopterygota</taxon>
        <taxon>Hymenoptera</taxon>
        <taxon>Apocrita</taxon>
        <taxon>Aculeata</taxon>
        <taxon>Formicoidea</taxon>
        <taxon>Formicidae</taxon>
        <taxon>Ponerinae</taxon>
        <taxon>Ponerini</taxon>
        <taxon>Dinoponera</taxon>
    </lineage>
</organism>
<dbReference type="InterPro" id="IPR012929">
    <property type="entry name" value="Nucleoprot-TPR/MLP1-2_dom"/>
</dbReference>
<feature type="region of interest" description="Disordered" evidence="7">
    <location>
        <begin position="1726"/>
        <end position="1801"/>
    </location>
</feature>